<evidence type="ECO:0000256" key="5">
    <source>
        <dbReference type="ARBA" id="ARBA00022917"/>
    </source>
</evidence>
<sequence length="125" mass="14742">MVYREVFWQRFYTTESAKEEEMVLRLPYSLAPVKVAILPLSKKEPLATMARAIAQDLRQFWNIQYDDAASIGRRYRRQDEIGTPYCVTVDFESAEDEKVTVRDRDTMKQDRVAIAELKNYLLEKI</sequence>
<evidence type="ECO:0000313" key="8">
    <source>
        <dbReference type="EMBL" id="KKR99579.1"/>
    </source>
</evidence>
<proteinExistence type="predicted"/>
<dbReference type="PATRIC" id="fig|1619048.3.peg.209"/>
<dbReference type="GO" id="GO:0005737">
    <property type="term" value="C:cytoplasm"/>
    <property type="evidence" value="ECO:0007669"/>
    <property type="project" value="TreeGrafter"/>
</dbReference>
<reference evidence="8 9" key="1">
    <citation type="journal article" date="2015" name="Nature">
        <title>rRNA introns, odd ribosomes, and small enigmatic genomes across a large radiation of phyla.</title>
        <authorList>
            <person name="Brown C.T."/>
            <person name="Hug L.A."/>
            <person name="Thomas B.C."/>
            <person name="Sharon I."/>
            <person name="Castelle C.J."/>
            <person name="Singh A."/>
            <person name="Wilkins M.J."/>
            <person name="Williams K.H."/>
            <person name="Banfield J.F."/>
        </authorList>
    </citation>
    <scope>NUCLEOTIDE SEQUENCE [LARGE SCALE GENOMIC DNA]</scope>
</reference>
<comment type="caution">
    <text evidence="8">The sequence shown here is derived from an EMBL/GenBank/DDBJ whole genome shotgun (WGS) entry which is preliminary data.</text>
</comment>
<dbReference type="AlphaFoldDB" id="A0A0G0VF85"/>
<dbReference type="CDD" id="cd00858">
    <property type="entry name" value="GlyRS_anticodon"/>
    <property type="match status" value="1"/>
</dbReference>
<dbReference type="Proteomes" id="UP000034108">
    <property type="component" value="Unassembled WGS sequence"/>
</dbReference>
<feature type="domain" description="Anticodon-binding" evidence="7">
    <location>
        <begin position="34"/>
        <end position="123"/>
    </location>
</feature>
<evidence type="ECO:0000256" key="4">
    <source>
        <dbReference type="ARBA" id="ARBA00022840"/>
    </source>
</evidence>
<dbReference type="GO" id="GO:0015966">
    <property type="term" value="P:diadenosine tetraphosphate biosynthetic process"/>
    <property type="evidence" value="ECO:0007669"/>
    <property type="project" value="UniProtKB-ARBA"/>
</dbReference>
<keyword evidence="5" id="KW-0648">Protein biosynthesis</keyword>
<evidence type="ECO:0000256" key="1">
    <source>
        <dbReference type="ARBA" id="ARBA00022490"/>
    </source>
</evidence>
<dbReference type="PANTHER" id="PTHR10745:SF8">
    <property type="entry name" value="DNA POLYMERASE SUBUNIT GAMMA-2, MITOCHONDRIAL"/>
    <property type="match status" value="1"/>
</dbReference>
<evidence type="ECO:0000259" key="7">
    <source>
        <dbReference type="Pfam" id="PF03129"/>
    </source>
</evidence>
<dbReference type="Pfam" id="PF03129">
    <property type="entry name" value="HGTP_anticodon"/>
    <property type="match status" value="1"/>
</dbReference>
<dbReference type="GO" id="GO:0006426">
    <property type="term" value="P:glycyl-tRNA aminoacylation"/>
    <property type="evidence" value="ECO:0007669"/>
    <property type="project" value="TreeGrafter"/>
</dbReference>
<organism evidence="8 9">
    <name type="scientific">Candidatus Magasanikbacteria bacterium GW2011_GWC2_41_17</name>
    <dbReference type="NCBI Taxonomy" id="1619048"/>
    <lineage>
        <taxon>Bacteria</taxon>
        <taxon>Candidatus Magasanikiibacteriota</taxon>
    </lineage>
</organism>
<dbReference type="InterPro" id="IPR036621">
    <property type="entry name" value="Anticodon-bd_dom_sf"/>
</dbReference>
<dbReference type="Gene3D" id="3.40.50.800">
    <property type="entry name" value="Anticodon-binding domain"/>
    <property type="match status" value="1"/>
</dbReference>
<dbReference type="PANTHER" id="PTHR10745">
    <property type="entry name" value="GLYCYL-TRNA SYNTHETASE/DNA POLYMERASE SUBUNIT GAMMA-2"/>
    <property type="match status" value="1"/>
</dbReference>
<name>A0A0G0VF85_9BACT</name>
<keyword evidence="1" id="KW-0963">Cytoplasm</keyword>
<evidence type="ECO:0000256" key="2">
    <source>
        <dbReference type="ARBA" id="ARBA00022598"/>
    </source>
</evidence>
<keyword evidence="4" id="KW-0067">ATP-binding</keyword>
<evidence type="ECO:0000313" key="9">
    <source>
        <dbReference type="Proteomes" id="UP000034108"/>
    </source>
</evidence>
<protein>
    <submittedName>
        <fullName evidence="8">Glycyl-tRNA synthetase</fullName>
    </submittedName>
</protein>
<dbReference type="InterPro" id="IPR004154">
    <property type="entry name" value="Anticodon-bd"/>
</dbReference>
<dbReference type="GO" id="GO:0004081">
    <property type="term" value="F:bis(5'-nucleosyl)-tetraphosphatase (asymmetrical) activity"/>
    <property type="evidence" value="ECO:0007669"/>
    <property type="project" value="UniProtKB-ARBA"/>
</dbReference>
<dbReference type="GO" id="GO:0004820">
    <property type="term" value="F:glycine-tRNA ligase activity"/>
    <property type="evidence" value="ECO:0007669"/>
    <property type="project" value="UniProtKB-ARBA"/>
</dbReference>
<keyword evidence="3" id="KW-0547">Nucleotide-binding</keyword>
<dbReference type="GO" id="GO:0070062">
    <property type="term" value="C:extracellular exosome"/>
    <property type="evidence" value="ECO:0007669"/>
    <property type="project" value="UniProtKB-ARBA"/>
</dbReference>
<dbReference type="EMBL" id="LCAV01000005">
    <property type="protein sequence ID" value="KKR99579.1"/>
    <property type="molecule type" value="Genomic_DNA"/>
</dbReference>
<gene>
    <name evidence="8" type="ORF">UU49_C0005G0037</name>
</gene>
<dbReference type="STRING" id="1619048.UU49_C0005G0037"/>
<dbReference type="FunFam" id="3.40.50.800:FF:000002">
    <property type="entry name" value="Glycine--tRNA ligase"/>
    <property type="match status" value="1"/>
</dbReference>
<dbReference type="GO" id="GO:0005524">
    <property type="term" value="F:ATP binding"/>
    <property type="evidence" value="ECO:0007669"/>
    <property type="project" value="UniProtKB-KW"/>
</dbReference>
<accession>A0A0G0VF85</accession>
<keyword evidence="2" id="KW-0436">Ligase</keyword>
<dbReference type="SUPFAM" id="SSF52954">
    <property type="entry name" value="Class II aaRS ABD-related"/>
    <property type="match status" value="1"/>
</dbReference>
<evidence type="ECO:0000256" key="6">
    <source>
        <dbReference type="ARBA" id="ARBA00023146"/>
    </source>
</evidence>
<dbReference type="GO" id="GO:1990742">
    <property type="term" value="C:microvesicle"/>
    <property type="evidence" value="ECO:0007669"/>
    <property type="project" value="UniProtKB-ARBA"/>
</dbReference>
<evidence type="ECO:0000256" key="3">
    <source>
        <dbReference type="ARBA" id="ARBA00022741"/>
    </source>
</evidence>
<dbReference type="InterPro" id="IPR027031">
    <property type="entry name" value="Gly-tRNA_synthase/POLG2"/>
</dbReference>
<keyword evidence="6 8" id="KW-0030">Aminoacyl-tRNA synthetase</keyword>